<evidence type="ECO:0000259" key="1">
    <source>
        <dbReference type="Pfam" id="PF00156"/>
    </source>
</evidence>
<organism evidence="2 3">
    <name type="scientific">Cytophaga hutchinsonii (strain ATCC 33406 / DSM 1761 / CIP 103989 / NBRC 15051 / NCIMB 9469 / D465)</name>
    <dbReference type="NCBI Taxonomy" id="269798"/>
    <lineage>
        <taxon>Bacteria</taxon>
        <taxon>Pseudomonadati</taxon>
        <taxon>Bacteroidota</taxon>
        <taxon>Cytophagia</taxon>
        <taxon>Cytophagales</taxon>
        <taxon>Cytophagaceae</taxon>
        <taxon>Cytophaga</taxon>
    </lineage>
</organism>
<name>A0A6N4SM94_CYTH3</name>
<keyword evidence="3" id="KW-1185">Reference proteome</keyword>
<dbReference type="InterPro" id="IPR000836">
    <property type="entry name" value="PRTase_dom"/>
</dbReference>
<dbReference type="Proteomes" id="UP000001822">
    <property type="component" value="Chromosome"/>
</dbReference>
<dbReference type="InterPro" id="IPR050137">
    <property type="entry name" value="PyrR_bifunctional"/>
</dbReference>
<evidence type="ECO:0000313" key="3">
    <source>
        <dbReference type="Proteomes" id="UP000001822"/>
    </source>
</evidence>
<dbReference type="NCBIfam" id="NF003549">
    <property type="entry name" value="PRK05205.1-5"/>
    <property type="match status" value="1"/>
</dbReference>
<dbReference type="SUPFAM" id="SSF53271">
    <property type="entry name" value="PRTase-like"/>
    <property type="match status" value="1"/>
</dbReference>
<reference evidence="2 3" key="1">
    <citation type="journal article" date="2007" name="Appl. Environ. Microbiol.">
        <title>Genome sequence of the cellulolytic gliding bacterium Cytophaga hutchinsonii.</title>
        <authorList>
            <person name="Xie G."/>
            <person name="Bruce D.C."/>
            <person name="Challacombe J.F."/>
            <person name="Chertkov O."/>
            <person name="Detter J.C."/>
            <person name="Gilna P."/>
            <person name="Han C.S."/>
            <person name="Lucas S."/>
            <person name="Misra M."/>
            <person name="Myers G.L."/>
            <person name="Richardson P."/>
            <person name="Tapia R."/>
            <person name="Thayer N."/>
            <person name="Thompson L.S."/>
            <person name="Brettin T.S."/>
            <person name="Henrissat B."/>
            <person name="Wilson D.B."/>
            <person name="McBride M.J."/>
        </authorList>
    </citation>
    <scope>NUCLEOTIDE SEQUENCE [LARGE SCALE GENOMIC DNA]</scope>
    <source>
        <strain evidence="3">ATCC 33406 / DSM 1761 / CIP 103989 / NBRC 15051 / NCIMB 9469 / D465</strain>
    </source>
</reference>
<dbReference type="Pfam" id="PF00156">
    <property type="entry name" value="Pribosyltran"/>
    <property type="match status" value="1"/>
</dbReference>
<accession>A0A6N4SM94</accession>
<evidence type="ECO:0000313" key="2">
    <source>
        <dbReference type="EMBL" id="ABG57377.1"/>
    </source>
</evidence>
<dbReference type="RefSeq" id="WP_011583493.1">
    <property type="nucleotide sequence ID" value="NC_008255.1"/>
</dbReference>
<dbReference type="EC" id="2.4.2.9" evidence="2"/>
<dbReference type="GO" id="GO:0004845">
    <property type="term" value="F:uracil phosphoribosyltransferase activity"/>
    <property type="evidence" value="ECO:0007669"/>
    <property type="project" value="UniProtKB-EC"/>
</dbReference>
<dbReference type="PANTHER" id="PTHR11608">
    <property type="entry name" value="BIFUNCTIONAL PROTEIN PYRR"/>
    <property type="match status" value="1"/>
</dbReference>
<dbReference type="AlphaFoldDB" id="A0A6N4SM94"/>
<dbReference type="InterPro" id="IPR029057">
    <property type="entry name" value="PRTase-like"/>
</dbReference>
<dbReference type="OrthoDB" id="9802227at2"/>
<sequence>MSKRIIIDNDLLQVMLDRLCQQLIESHDDFSNTVILALQPRGVATGQRIHKKLEKATKKKINLGYLDATFFRDDFRRHDGPLRANATKIPFLIEGKRVILVDDVLYTGRTVRAAMDAMMAFGRPKDVELLVVIDRKYSRDVPIQPNYVGREVICLESEKVVVDINEVEDKKELIWLVKK</sequence>
<keyword evidence="2" id="KW-0808">Transferase</keyword>
<proteinExistence type="predicted"/>
<dbReference type="PANTHER" id="PTHR11608:SF0">
    <property type="entry name" value="BIFUNCTIONAL PROTEIN PYRR"/>
    <property type="match status" value="1"/>
</dbReference>
<dbReference type="EMBL" id="CP000383">
    <property type="protein sequence ID" value="ABG57377.1"/>
    <property type="molecule type" value="Genomic_DNA"/>
</dbReference>
<feature type="domain" description="Phosphoribosyltransferase" evidence="1">
    <location>
        <begin position="16"/>
        <end position="162"/>
    </location>
</feature>
<protein>
    <submittedName>
        <fullName evidence="2">Uracil phosphoribosyltransferase pyrimidine operon attenuation protein</fullName>
        <ecNumber evidence="2">2.4.2.9</ecNumber>
    </submittedName>
</protein>
<gene>
    <name evidence="2" type="primary">pyrR</name>
    <name evidence="2" type="ordered locus">CHU_0083</name>
</gene>
<dbReference type="KEGG" id="chu:CHU_0083"/>
<dbReference type="Gene3D" id="3.40.50.2020">
    <property type="match status" value="1"/>
</dbReference>
<keyword evidence="2" id="KW-0328">Glycosyltransferase</keyword>
<dbReference type="CDD" id="cd06223">
    <property type="entry name" value="PRTases_typeI"/>
    <property type="match status" value="1"/>
</dbReference>